<evidence type="ECO:0000313" key="2">
    <source>
        <dbReference type="Proteomes" id="UP000285650"/>
    </source>
</evidence>
<organism evidence="1 2">
    <name type="scientific">Bacteroides intestinalis</name>
    <dbReference type="NCBI Taxonomy" id="329854"/>
    <lineage>
        <taxon>Bacteria</taxon>
        <taxon>Pseudomonadati</taxon>
        <taxon>Bacteroidota</taxon>
        <taxon>Bacteroidia</taxon>
        <taxon>Bacteroidales</taxon>
        <taxon>Bacteroidaceae</taxon>
        <taxon>Bacteroides</taxon>
    </lineage>
</organism>
<comment type="caution">
    <text evidence="1">The sequence shown here is derived from an EMBL/GenBank/DDBJ whole genome shotgun (WGS) entry which is preliminary data.</text>
</comment>
<dbReference type="CDD" id="cd13121">
    <property type="entry name" value="BF2867_like_C"/>
    <property type="match status" value="1"/>
</dbReference>
<dbReference type="CDD" id="cd13120">
    <property type="entry name" value="BF2867_like_N"/>
    <property type="match status" value="1"/>
</dbReference>
<dbReference type="InterPro" id="IPR025049">
    <property type="entry name" value="Mfa-like_1"/>
</dbReference>
<accession>A0A414L9C7</accession>
<name>A0A414L9C7_9BACE</name>
<proteinExistence type="predicted"/>
<dbReference type="EMBL" id="QSKV01000008">
    <property type="protein sequence ID" value="RHE91125.1"/>
    <property type="molecule type" value="Genomic_DNA"/>
</dbReference>
<protein>
    <submittedName>
        <fullName evidence="1">Fimbrillin family protein</fullName>
    </submittedName>
</protein>
<dbReference type="Proteomes" id="UP000285650">
    <property type="component" value="Unassembled WGS sequence"/>
</dbReference>
<dbReference type="AlphaFoldDB" id="A0A414L9C7"/>
<sequence length="325" mass="34693">MKKILLTAVAALAIVGCSQNEEIEKAGEKAEINFTTIVSKTTRVTPMVTKDFTTFMVNAYNTTGTDMGPEVALSTKFMVDVTATKSGEAWGIDKDPFYWPMTDKIQFFAYSPIENVKSYAATTGYPSFSYAIQDVDAQEDLLVAKLENATKELYGDKGVSLAFAHILTQINFSAKLEAGVAYTVTKIVISGVNNTGTFTYGAGSATGAWSGASGSESYVYGGKYDAKADAENPNVVDFSTGANALMLLPQALAADAKIAITYSAVAGGTTTFSGTKEVSLKDQEWVMGKNLRYTLELPSDATTVTFKPTVNEWDAEEAGTPNKPA</sequence>
<evidence type="ECO:0000313" key="1">
    <source>
        <dbReference type="EMBL" id="RHE91125.1"/>
    </source>
</evidence>
<dbReference type="RefSeq" id="WP_118222438.1">
    <property type="nucleotide sequence ID" value="NZ_JADNIJ010000009.1"/>
</dbReference>
<gene>
    <name evidence="1" type="ORF">DW712_13545</name>
</gene>
<dbReference type="InterPro" id="IPR042278">
    <property type="entry name" value="Mfa-like_1_N"/>
</dbReference>
<reference evidence="1 2" key="1">
    <citation type="submission" date="2018-08" db="EMBL/GenBank/DDBJ databases">
        <title>A genome reference for cultivated species of the human gut microbiota.</title>
        <authorList>
            <person name="Zou Y."/>
            <person name="Xue W."/>
            <person name="Luo G."/>
        </authorList>
    </citation>
    <scope>NUCLEOTIDE SEQUENCE [LARGE SCALE GENOMIC DNA]</scope>
    <source>
        <strain evidence="1 2">AM27-17</strain>
    </source>
</reference>
<dbReference type="Pfam" id="PF13149">
    <property type="entry name" value="Mfa_like_1"/>
    <property type="match status" value="1"/>
</dbReference>
<dbReference type="Gene3D" id="2.60.40.2630">
    <property type="match status" value="1"/>
</dbReference>
<dbReference type="PROSITE" id="PS51257">
    <property type="entry name" value="PROKAR_LIPOPROTEIN"/>
    <property type="match status" value="1"/>
</dbReference>
<dbReference type="Gene3D" id="2.60.40.2620">
    <property type="entry name" value="Fimbrillin-like"/>
    <property type="match status" value="1"/>
</dbReference>